<feature type="chain" id="PRO_5046729263" evidence="4">
    <location>
        <begin position="21"/>
        <end position="418"/>
    </location>
</feature>
<evidence type="ECO:0000256" key="2">
    <source>
        <dbReference type="ARBA" id="ARBA00022448"/>
    </source>
</evidence>
<dbReference type="InterPro" id="IPR006059">
    <property type="entry name" value="SBP"/>
</dbReference>
<gene>
    <name evidence="5" type="ORF">GCM10007368_01510</name>
</gene>
<evidence type="ECO:0000256" key="3">
    <source>
        <dbReference type="ARBA" id="ARBA00022729"/>
    </source>
</evidence>
<proteinExistence type="inferred from homology"/>
<dbReference type="CDD" id="cd13585">
    <property type="entry name" value="PBP2_TMBP_like"/>
    <property type="match status" value="1"/>
</dbReference>
<keyword evidence="2" id="KW-0813">Transport</keyword>
<dbReference type="SUPFAM" id="SSF53850">
    <property type="entry name" value="Periplasmic binding protein-like II"/>
    <property type="match status" value="1"/>
</dbReference>
<keyword evidence="6" id="KW-1185">Reference proteome</keyword>
<keyword evidence="3 4" id="KW-0732">Signal</keyword>
<evidence type="ECO:0000313" key="5">
    <source>
        <dbReference type="EMBL" id="GGI04508.1"/>
    </source>
</evidence>
<dbReference type="PANTHER" id="PTHR30061">
    <property type="entry name" value="MALTOSE-BINDING PERIPLASMIC PROTEIN"/>
    <property type="match status" value="1"/>
</dbReference>
<feature type="signal peptide" evidence="4">
    <location>
        <begin position="1"/>
        <end position="20"/>
    </location>
</feature>
<comment type="similarity">
    <text evidence="1">Belongs to the bacterial solute-binding protein 1 family.</text>
</comment>
<evidence type="ECO:0000313" key="6">
    <source>
        <dbReference type="Proteomes" id="UP000632535"/>
    </source>
</evidence>
<dbReference type="Pfam" id="PF13416">
    <property type="entry name" value="SBP_bac_8"/>
    <property type="match status" value="1"/>
</dbReference>
<comment type="caution">
    <text evidence="5">The sequence shown here is derived from an EMBL/GenBank/DDBJ whole genome shotgun (WGS) entry which is preliminary data.</text>
</comment>
<dbReference type="Proteomes" id="UP000632535">
    <property type="component" value="Unassembled WGS sequence"/>
</dbReference>
<evidence type="ECO:0000256" key="4">
    <source>
        <dbReference type="SAM" id="SignalP"/>
    </source>
</evidence>
<protein>
    <submittedName>
        <fullName evidence="5">Sugar ABC transporter substrate-binding protein</fullName>
    </submittedName>
</protein>
<dbReference type="EMBL" id="BMDG01000001">
    <property type="protein sequence ID" value="GGI04508.1"/>
    <property type="molecule type" value="Genomic_DNA"/>
</dbReference>
<reference evidence="6" key="1">
    <citation type="journal article" date="2019" name="Int. J. Syst. Evol. Microbiol.">
        <title>The Global Catalogue of Microorganisms (GCM) 10K type strain sequencing project: providing services to taxonomists for standard genome sequencing and annotation.</title>
        <authorList>
            <consortium name="The Broad Institute Genomics Platform"/>
            <consortium name="The Broad Institute Genome Sequencing Center for Infectious Disease"/>
            <person name="Wu L."/>
            <person name="Ma J."/>
        </authorList>
    </citation>
    <scope>NUCLEOTIDE SEQUENCE [LARGE SCALE GENOMIC DNA]</scope>
    <source>
        <strain evidence="6">CCM 8653</strain>
    </source>
</reference>
<sequence>MRMRTPLLASTAALAMLGLAACGSGSGSGGSDDGAIVWDMWSGSQADTDALNETLEIVKKENPDVDVRLQTAPWNDYFTKLTTNMSSGNLACLTSMNGQRLSTYADAFEPLTDADLKTAGISRDDFAPGALDIMTYDDQLLGLPFDVSTMLVYYNKDLIDAAGAPEPKIGWSFDDFEATAQGATTDATKGFAVGLGEFQWMALPIAMSGQQPVGEDGTLALTDPAFADAATWYSGLVTDQEVALPAASASDTGWGENQYSGGNAAMAVDGTWNAVSYLGNDAGFDAGMVDLPTGEAGSTSLVLGSGYGIAKGCENKEAALKVLGSLVGKDAQDAMATSGRSYPARAESQPLYFSSLDKSVRGEVEAAFDAAFADVEAQRSTKDWDKVNTALQPDLVSVYNGQATMTDVLGQTQQQFGE</sequence>
<dbReference type="PROSITE" id="PS51257">
    <property type="entry name" value="PROKAR_LIPOPROTEIN"/>
    <property type="match status" value="1"/>
</dbReference>
<dbReference type="Gene3D" id="3.40.190.10">
    <property type="entry name" value="Periplasmic binding protein-like II"/>
    <property type="match status" value="1"/>
</dbReference>
<name>A0ABQ2B1V5_9MICO</name>
<accession>A0ABQ2B1V5</accession>
<organism evidence="5 6">
    <name type="scientific">Isoptericola cucumis</name>
    <dbReference type="NCBI Taxonomy" id="1776856"/>
    <lineage>
        <taxon>Bacteria</taxon>
        <taxon>Bacillati</taxon>
        <taxon>Actinomycetota</taxon>
        <taxon>Actinomycetes</taxon>
        <taxon>Micrococcales</taxon>
        <taxon>Promicromonosporaceae</taxon>
        <taxon>Isoptericola</taxon>
    </lineage>
</organism>
<evidence type="ECO:0000256" key="1">
    <source>
        <dbReference type="ARBA" id="ARBA00008520"/>
    </source>
</evidence>
<dbReference type="PANTHER" id="PTHR30061:SF50">
    <property type="entry name" value="MALTOSE_MALTODEXTRIN-BINDING PERIPLASMIC PROTEIN"/>
    <property type="match status" value="1"/>
</dbReference>